<reference evidence="1 2" key="1">
    <citation type="journal article" date="2013" name="Stand. Genomic Sci.">
        <title>Genomic Encyclopedia of Type Strains, Phase I: The one thousand microbial genomes (KMG-I) project.</title>
        <authorList>
            <person name="Kyrpides N.C."/>
            <person name="Woyke T."/>
            <person name="Eisen J.A."/>
            <person name="Garrity G."/>
            <person name="Lilburn T.G."/>
            <person name="Beck B.J."/>
            <person name="Whitman W.B."/>
            <person name="Hugenholtz P."/>
            <person name="Klenk H.P."/>
        </authorList>
    </citation>
    <scope>NUCLEOTIDE SEQUENCE [LARGE SCALE GENOMIC DNA]</scope>
    <source>
        <strain evidence="1 2">DSM 45044</strain>
    </source>
</reference>
<dbReference type="SUPFAM" id="SSF48452">
    <property type="entry name" value="TPR-like"/>
    <property type="match status" value="1"/>
</dbReference>
<evidence type="ECO:0000313" key="1">
    <source>
        <dbReference type="EMBL" id="TWJ15462.1"/>
    </source>
</evidence>
<evidence type="ECO:0000313" key="2">
    <source>
        <dbReference type="Proteomes" id="UP000321617"/>
    </source>
</evidence>
<organism evidence="1 2">
    <name type="scientific">Stackebrandtia albiflava</name>
    <dbReference type="NCBI Taxonomy" id="406432"/>
    <lineage>
        <taxon>Bacteria</taxon>
        <taxon>Bacillati</taxon>
        <taxon>Actinomycetota</taxon>
        <taxon>Actinomycetes</taxon>
        <taxon>Glycomycetales</taxon>
        <taxon>Glycomycetaceae</taxon>
        <taxon>Stackebrandtia</taxon>
    </lineage>
</organism>
<sequence>MDATDLDRRARTEAGCIPPSLVARLLERGHLDRVEFHAVRGEWFCAREWVRLLGARDRWEEASAVLAPYVATGWWPAARAQAEVLEAMGQVEEAIALARPYAESVFRALEFFARLLARHGRADEAVTELITGIDDWFLATALVEVADGTGRDEEVAALLADRIRPGHRCVEPWCCRGLDSDTALELLAVIRERQRRVDEAIALLRRRQLTSVDNRDRLTDLLARHDRIEELRAYAAEDSYVHATRRLAALLEERGDVEGAIASYRRPGASAADEPHGAVELAELLLARHGRDDEAIEVMCAVVDAPGGVQDWLVDILCTRYAESGRARDGIAHLDRLAARYECEQDWDLLRNRLPLMAASGMLDEAVTLARPHSESDPYAAQLVADLLAAAGRVADAVAVLEPHGISAGHALAGYLVDLGRVDDAVALFQQRDTAPAELLWRGTLRPEPF</sequence>
<evidence type="ECO:0008006" key="3">
    <source>
        <dbReference type="Google" id="ProtNLM"/>
    </source>
</evidence>
<dbReference type="AlphaFoldDB" id="A0A562VC77"/>
<name>A0A562VC77_9ACTN</name>
<accession>A0A562VC77</accession>
<dbReference type="Proteomes" id="UP000321617">
    <property type="component" value="Unassembled WGS sequence"/>
</dbReference>
<dbReference type="EMBL" id="VLLL01000005">
    <property type="protein sequence ID" value="TWJ15462.1"/>
    <property type="molecule type" value="Genomic_DNA"/>
</dbReference>
<proteinExistence type="predicted"/>
<dbReference type="RefSeq" id="WP_147134195.1">
    <property type="nucleotide sequence ID" value="NZ_BAABIJ010000001.1"/>
</dbReference>
<dbReference type="Gene3D" id="1.25.40.10">
    <property type="entry name" value="Tetratricopeptide repeat domain"/>
    <property type="match status" value="1"/>
</dbReference>
<dbReference type="InterPro" id="IPR011990">
    <property type="entry name" value="TPR-like_helical_dom_sf"/>
</dbReference>
<protein>
    <recommendedName>
        <fullName evidence="3">Tetratricopeptide repeat protein</fullName>
    </recommendedName>
</protein>
<comment type="caution">
    <text evidence="1">The sequence shown here is derived from an EMBL/GenBank/DDBJ whole genome shotgun (WGS) entry which is preliminary data.</text>
</comment>
<gene>
    <name evidence="1" type="ORF">LX16_1172</name>
</gene>
<dbReference type="OrthoDB" id="4319448at2"/>
<keyword evidence="2" id="KW-1185">Reference proteome</keyword>